<organism evidence="2 3">
    <name type="scientific">Streptomyces niphimycinicus</name>
    <dbReference type="NCBI Taxonomy" id="2842201"/>
    <lineage>
        <taxon>Bacteria</taxon>
        <taxon>Bacillati</taxon>
        <taxon>Actinomycetota</taxon>
        <taxon>Actinomycetes</taxon>
        <taxon>Kitasatosporales</taxon>
        <taxon>Streptomycetaceae</taxon>
        <taxon>Streptomyces</taxon>
    </lineage>
</organism>
<name>A0ABS6CJ59_9ACTN</name>
<dbReference type="Proteomes" id="UP000720508">
    <property type="component" value="Unassembled WGS sequence"/>
</dbReference>
<accession>A0ABS6CJ59</accession>
<reference evidence="2 3" key="1">
    <citation type="submission" date="2021-06" db="EMBL/GenBank/DDBJ databases">
        <authorList>
            <person name="Pan X."/>
        </authorList>
    </citation>
    <scope>NUCLEOTIDE SEQUENCE [LARGE SCALE GENOMIC DNA]</scope>
    <source>
        <strain evidence="2 3">4503</strain>
    </source>
</reference>
<dbReference type="Pfam" id="PF00248">
    <property type="entry name" value="Aldo_ket_red"/>
    <property type="match status" value="1"/>
</dbReference>
<protein>
    <submittedName>
        <fullName evidence="2">Aldo/keto reductase</fullName>
    </submittedName>
</protein>
<feature type="domain" description="NADP-dependent oxidoreductase" evidence="1">
    <location>
        <begin position="16"/>
        <end position="316"/>
    </location>
</feature>
<comment type="caution">
    <text evidence="2">The sequence shown here is derived from an EMBL/GenBank/DDBJ whole genome shotgun (WGS) entry which is preliminary data.</text>
</comment>
<dbReference type="InterPro" id="IPR023210">
    <property type="entry name" value="NADP_OxRdtase_dom"/>
</dbReference>
<evidence type="ECO:0000313" key="2">
    <source>
        <dbReference type="EMBL" id="MBU3866879.1"/>
    </source>
</evidence>
<evidence type="ECO:0000259" key="1">
    <source>
        <dbReference type="Pfam" id="PF00248"/>
    </source>
</evidence>
<dbReference type="CDD" id="cd19081">
    <property type="entry name" value="AKR_AKR9C1"/>
    <property type="match status" value="1"/>
</dbReference>
<gene>
    <name evidence="2" type="ORF">KN815_23270</name>
</gene>
<dbReference type="PANTHER" id="PTHR43364:SF6">
    <property type="entry name" value="OXIDOREDUCTASE-RELATED"/>
    <property type="match status" value="1"/>
</dbReference>
<evidence type="ECO:0000313" key="3">
    <source>
        <dbReference type="Proteomes" id="UP000720508"/>
    </source>
</evidence>
<dbReference type="RefSeq" id="WP_216343882.1">
    <property type="nucleotide sequence ID" value="NZ_JAHLEM010000262.1"/>
</dbReference>
<dbReference type="EMBL" id="JAHLEM010000262">
    <property type="protein sequence ID" value="MBU3866879.1"/>
    <property type="molecule type" value="Genomic_DNA"/>
</dbReference>
<dbReference type="PANTHER" id="PTHR43364">
    <property type="entry name" value="NADH-SPECIFIC METHYLGLYOXAL REDUCTASE-RELATED"/>
    <property type="match status" value="1"/>
</dbReference>
<sequence length="319" mass="34469">MTELRPLGSSDLLVSPLCLGGNVFGWTADKTQSFAVLDAYVAAGGNFIDTADAYMNYFPEQGNEPGQSESIIGDWLASRRNRDDVVVATKVGDHPKFMGLAPANIKAAAEESLRRLRTDHIDLYYTHFDRDESIPVDEIITALDDLVKAGKVRAIATSNISPERLSASLAFSDREGLARYVALQPQYNLVSRDTYEGARREVVQREGLACVPYFALASGFLTGKYRPGKSIENVRNLPGLAGGYADTERGVKVLDAVEQIATARGVEMATVALAWLAQQPTVTALIASARTVEQLPALFAAQGLHLSDTELQTLTTASS</sequence>
<keyword evidence="3" id="KW-1185">Reference proteome</keyword>
<dbReference type="InterPro" id="IPR050523">
    <property type="entry name" value="AKR_Detox_Biosynth"/>
</dbReference>
<proteinExistence type="predicted"/>